<dbReference type="AlphaFoldDB" id="A0A098VUN4"/>
<accession>A0A098VUN4</accession>
<evidence type="ECO:0000259" key="1">
    <source>
        <dbReference type="PROSITE" id="PS50048"/>
    </source>
</evidence>
<comment type="caution">
    <text evidence="2">The sequence shown here is derived from an EMBL/GenBank/DDBJ whole genome shotgun (WGS) entry which is preliminary data.</text>
</comment>
<dbReference type="GO" id="GO:0000981">
    <property type="term" value="F:DNA-binding transcription factor activity, RNA polymerase II-specific"/>
    <property type="evidence" value="ECO:0007669"/>
    <property type="project" value="InterPro"/>
</dbReference>
<dbReference type="PROSITE" id="PS00463">
    <property type="entry name" value="ZN2_CY6_FUNGAL_1"/>
    <property type="match status" value="1"/>
</dbReference>
<dbReference type="InterPro" id="IPR001138">
    <property type="entry name" value="Zn2Cys6_DnaBD"/>
</dbReference>
<feature type="domain" description="Zn(2)-C6 fungal-type" evidence="1">
    <location>
        <begin position="99"/>
        <end position="130"/>
    </location>
</feature>
<dbReference type="RefSeq" id="XP_013239123.1">
    <property type="nucleotide sequence ID" value="XM_013383669.1"/>
</dbReference>
<evidence type="ECO:0000313" key="2">
    <source>
        <dbReference type="EMBL" id="KGG52687.1"/>
    </source>
</evidence>
<dbReference type="GO" id="GO:0008270">
    <property type="term" value="F:zinc ion binding"/>
    <property type="evidence" value="ECO:0007669"/>
    <property type="project" value="InterPro"/>
</dbReference>
<dbReference type="CDD" id="cd00067">
    <property type="entry name" value="GAL4"/>
    <property type="match status" value="1"/>
</dbReference>
<dbReference type="SUPFAM" id="SSF57701">
    <property type="entry name" value="Zn2/Cys6 DNA-binding domain"/>
    <property type="match status" value="1"/>
</dbReference>
<dbReference type="InterPro" id="IPR036864">
    <property type="entry name" value="Zn2-C6_fun-type_DNA-bd_sf"/>
</dbReference>
<keyword evidence="3" id="KW-1185">Reference proteome</keyword>
<dbReference type="VEuPathDB" id="MicrosporidiaDB:DI09_143p50"/>
<proteinExistence type="predicted"/>
<sequence>MISKEPFCLFQNTYNIISSENCETDYSFIISSKAIEDDESSFDSDNEEVEGCPLELSGTSFFQKHAGTEYLDTFKANFEKDSFGEETDGERYLMIFGYACDRCREKHQSCNHKTPCSRCIKASVAELCHYTPKKSRSKSQPSGIRRSMCTTDLISAFSAETSNSNIFDINSSPPFSNANDFDNHSPFHTELLSVPHMPPTGQDGHFSETISKFSHKHFAPTTLLISPNSLQPAFYPLNPCLTIPAEANLMPQDTAAFITTAPPLYQIVDPLTKKTFLSPFPLSLPNPEYVPYSSMPTSVPFYNEKENFKSTDVFTSSPQKTNITAPPQQYFSVLGHSREIEYAGIFPANTRAMSVIEGEYTANSLNVSLSHLSNNITAPLGVSRGILATGMLVQEFLKDSFNLSRKKTPDNSTFEQTAAADRCYHDFNCAGTRYSIDQTASEAEKGANVEGTTVSLSS</sequence>
<dbReference type="SMART" id="SM00066">
    <property type="entry name" value="GAL4"/>
    <property type="match status" value="1"/>
</dbReference>
<evidence type="ECO:0000313" key="3">
    <source>
        <dbReference type="Proteomes" id="UP000029725"/>
    </source>
</evidence>
<gene>
    <name evidence="2" type="ORF">DI09_143p50</name>
</gene>
<dbReference type="EMBL" id="JMKJ01000048">
    <property type="protein sequence ID" value="KGG52687.1"/>
    <property type="molecule type" value="Genomic_DNA"/>
</dbReference>
<organism evidence="2 3">
    <name type="scientific">Mitosporidium daphniae</name>
    <dbReference type="NCBI Taxonomy" id="1485682"/>
    <lineage>
        <taxon>Eukaryota</taxon>
        <taxon>Fungi</taxon>
        <taxon>Fungi incertae sedis</taxon>
        <taxon>Microsporidia</taxon>
        <taxon>Mitosporidium</taxon>
    </lineage>
</organism>
<dbReference type="HOGENOM" id="CLU_597264_0_0_1"/>
<dbReference type="GeneID" id="25258431"/>
<reference evidence="2 3" key="1">
    <citation type="submission" date="2014-04" db="EMBL/GenBank/DDBJ databases">
        <title>A new species of microsporidia sheds light on the evolution of extreme parasitism.</title>
        <authorList>
            <person name="Haag K.L."/>
            <person name="James T.Y."/>
            <person name="Larsson R."/>
            <person name="Schaer T.M."/>
            <person name="Refardt D."/>
            <person name="Pombert J.-F."/>
            <person name="Ebert D."/>
        </authorList>
    </citation>
    <scope>NUCLEOTIDE SEQUENCE [LARGE SCALE GENOMIC DNA]</scope>
    <source>
        <strain evidence="2 3">UGP3</strain>
        <tissue evidence="2">Spores</tissue>
    </source>
</reference>
<protein>
    <submittedName>
        <fullName evidence="2">Putative fungal transcriptional regulatory protein</fullName>
    </submittedName>
</protein>
<dbReference type="Gene3D" id="4.10.240.10">
    <property type="entry name" value="Zn(2)-C6 fungal-type DNA-binding domain"/>
    <property type="match status" value="1"/>
</dbReference>
<name>A0A098VUN4_9MICR</name>
<dbReference type="Proteomes" id="UP000029725">
    <property type="component" value="Unassembled WGS sequence"/>
</dbReference>
<dbReference type="Pfam" id="PF00172">
    <property type="entry name" value="Zn_clus"/>
    <property type="match status" value="1"/>
</dbReference>
<dbReference type="PROSITE" id="PS50048">
    <property type="entry name" value="ZN2_CY6_FUNGAL_2"/>
    <property type="match status" value="1"/>
</dbReference>